<protein>
    <recommendedName>
        <fullName evidence="1">Aminoglycoside phosphotransferase domain-containing protein</fullName>
    </recommendedName>
</protein>
<dbReference type="OrthoDB" id="5404599at2759"/>
<dbReference type="InterPro" id="IPR002575">
    <property type="entry name" value="Aminoglycoside_PTrfase"/>
</dbReference>
<evidence type="ECO:0000313" key="3">
    <source>
        <dbReference type="Proteomes" id="UP000016936"/>
    </source>
</evidence>
<dbReference type="Gene3D" id="3.90.1200.10">
    <property type="match status" value="1"/>
</dbReference>
<organism evidence="2 3">
    <name type="scientific">Cochliobolus heterostrophus (strain C5 / ATCC 48332 / race O)</name>
    <name type="common">Southern corn leaf blight fungus</name>
    <name type="synonym">Bipolaris maydis</name>
    <dbReference type="NCBI Taxonomy" id="701091"/>
    <lineage>
        <taxon>Eukaryota</taxon>
        <taxon>Fungi</taxon>
        <taxon>Dikarya</taxon>
        <taxon>Ascomycota</taxon>
        <taxon>Pezizomycotina</taxon>
        <taxon>Dothideomycetes</taxon>
        <taxon>Pleosporomycetidae</taxon>
        <taxon>Pleosporales</taxon>
        <taxon>Pleosporineae</taxon>
        <taxon>Pleosporaceae</taxon>
        <taxon>Bipolaris</taxon>
    </lineage>
</organism>
<dbReference type="Proteomes" id="UP000016936">
    <property type="component" value="Unassembled WGS sequence"/>
</dbReference>
<name>M2TUS5_COCH5</name>
<dbReference type="AlphaFoldDB" id="M2TUS5"/>
<sequence>MTSCPQISLADLPDGSQLEKNFLDTTWFKTHGRIRRFPPPEHLLSLCPKDNHANIMKFEEIGLVVKFGRRVTTTEAINLWTVRRIFQEAVPVPELYGWRVLEQEGNGRYVFIYMQLIQGPTLLERWPELSCADKQAICTDLRAMVSSLRSLRDGESQQIIGNICRGPVEDVCLKEIPLLRPFPSRAEFHDWLSWSWRRRVPDPQSIPDPWRDLLSDNGSIVFTHGDLHRGNIIVSATSPTKIVAIIDWQLSGWYPDYWEYCKALFTAEWGKGWWDYVHQFLDPYPPEFEIFDFYMRTNGIF</sequence>
<reference evidence="3" key="2">
    <citation type="journal article" date="2013" name="PLoS Genet.">
        <title>Comparative genome structure, secondary metabolite, and effector coding capacity across Cochliobolus pathogens.</title>
        <authorList>
            <person name="Condon B.J."/>
            <person name="Leng Y."/>
            <person name="Wu D."/>
            <person name="Bushley K.E."/>
            <person name="Ohm R.A."/>
            <person name="Otillar R."/>
            <person name="Martin J."/>
            <person name="Schackwitz W."/>
            <person name="Grimwood J."/>
            <person name="MohdZainudin N."/>
            <person name="Xue C."/>
            <person name="Wang R."/>
            <person name="Manning V.A."/>
            <person name="Dhillon B."/>
            <person name="Tu Z.J."/>
            <person name="Steffenson B.J."/>
            <person name="Salamov A."/>
            <person name="Sun H."/>
            <person name="Lowry S."/>
            <person name="LaButti K."/>
            <person name="Han J."/>
            <person name="Copeland A."/>
            <person name="Lindquist E."/>
            <person name="Barry K."/>
            <person name="Schmutz J."/>
            <person name="Baker S.E."/>
            <person name="Ciuffetti L.M."/>
            <person name="Grigoriev I.V."/>
            <person name="Zhong S."/>
            <person name="Turgeon B.G."/>
        </authorList>
    </citation>
    <scope>NUCLEOTIDE SEQUENCE [LARGE SCALE GENOMIC DNA]</scope>
    <source>
        <strain evidence="3">C5 / ATCC 48332 / race O</strain>
    </source>
</reference>
<accession>M2TUS5</accession>
<dbReference type="PANTHER" id="PTHR21310">
    <property type="entry name" value="AMINOGLYCOSIDE PHOSPHOTRANSFERASE-RELATED-RELATED"/>
    <property type="match status" value="1"/>
</dbReference>
<gene>
    <name evidence="2" type="ORF">COCHEDRAFT_1178818</name>
</gene>
<dbReference type="InterPro" id="IPR011009">
    <property type="entry name" value="Kinase-like_dom_sf"/>
</dbReference>
<dbReference type="InterPro" id="IPR051678">
    <property type="entry name" value="AGP_Transferase"/>
</dbReference>
<dbReference type="EMBL" id="KB445578">
    <property type="protein sequence ID" value="EMD90274.1"/>
    <property type="molecule type" value="Genomic_DNA"/>
</dbReference>
<evidence type="ECO:0000259" key="1">
    <source>
        <dbReference type="Pfam" id="PF01636"/>
    </source>
</evidence>
<dbReference type="eggNOG" id="ENOG502RYS9">
    <property type="taxonomic scope" value="Eukaryota"/>
</dbReference>
<dbReference type="HOGENOM" id="CLU_021768_0_0_1"/>
<dbReference type="Pfam" id="PF01636">
    <property type="entry name" value="APH"/>
    <property type="match status" value="1"/>
</dbReference>
<keyword evidence="3" id="KW-1185">Reference proteome</keyword>
<dbReference type="PANTHER" id="PTHR21310:SF54">
    <property type="entry name" value="AMINOGLYCOSIDE PHOSPHOTRANSFERASE DOMAIN-CONTAINING PROTEIN"/>
    <property type="match status" value="1"/>
</dbReference>
<reference evidence="2 3" key="1">
    <citation type="journal article" date="2012" name="PLoS Pathog.">
        <title>Diverse lifestyles and strategies of plant pathogenesis encoded in the genomes of eighteen Dothideomycetes fungi.</title>
        <authorList>
            <person name="Ohm R.A."/>
            <person name="Feau N."/>
            <person name="Henrissat B."/>
            <person name="Schoch C.L."/>
            <person name="Horwitz B.A."/>
            <person name="Barry K.W."/>
            <person name="Condon B.J."/>
            <person name="Copeland A.C."/>
            <person name="Dhillon B."/>
            <person name="Glaser F."/>
            <person name="Hesse C.N."/>
            <person name="Kosti I."/>
            <person name="LaButti K."/>
            <person name="Lindquist E.A."/>
            <person name="Lucas S."/>
            <person name="Salamov A.A."/>
            <person name="Bradshaw R.E."/>
            <person name="Ciuffetti L."/>
            <person name="Hamelin R.C."/>
            <person name="Kema G.H.J."/>
            <person name="Lawrence C."/>
            <person name="Scott J.A."/>
            <person name="Spatafora J.W."/>
            <person name="Turgeon B.G."/>
            <person name="de Wit P.J.G.M."/>
            <person name="Zhong S."/>
            <person name="Goodwin S.B."/>
            <person name="Grigoriev I.V."/>
        </authorList>
    </citation>
    <scope>NUCLEOTIDE SEQUENCE [LARGE SCALE GENOMIC DNA]</scope>
    <source>
        <strain evidence="3">C5 / ATCC 48332 / race O</strain>
    </source>
</reference>
<evidence type="ECO:0000313" key="2">
    <source>
        <dbReference type="EMBL" id="EMD90274.1"/>
    </source>
</evidence>
<feature type="domain" description="Aminoglycoside phosphotransferase" evidence="1">
    <location>
        <begin position="64"/>
        <end position="271"/>
    </location>
</feature>
<dbReference type="SUPFAM" id="SSF56112">
    <property type="entry name" value="Protein kinase-like (PK-like)"/>
    <property type="match status" value="1"/>
</dbReference>
<dbReference type="STRING" id="701091.M2TUS5"/>
<proteinExistence type="predicted"/>
<dbReference type="OMA" id="QNMVYKQ"/>